<keyword evidence="4" id="KW-1185">Reference proteome</keyword>
<dbReference type="PANTHER" id="PTHR10492:SF97">
    <property type="entry name" value="ATP-DEPENDENT DNA HELICASE"/>
    <property type="match status" value="1"/>
</dbReference>
<feature type="domain" description="DNA helicase Pif1-like DEAD-box helicase" evidence="2">
    <location>
        <begin position="372"/>
        <end position="496"/>
    </location>
</feature>
<dbReference type="Pfam" id="PF05970">
    <property type="entry name" value="PIF1"/>
    <property type="match status" value="1"/>
</dbReference>
<comment type="similarity">
    <text evidence="1">Belongs to the helicase family.</text>
</comment>
<keyword evidence="1" id="KW-0234">DNA repair</keyword>
<keyword evidence="1" id="KW-0233">DNA recombination</keyword>
<dbReference type="InterPro" id="IPR027417">
    <property type="entry name" value="P-loop_NTPase"/>
</dbReference>
<keyword evidence="1" id="KW-0378">Hydrolase</keyword>
<comment type="catalytic activity">
    <reaction evidence="1">
        <text>ATP + H2O = ADP + phosphate + H(+)</text>
        <dbReference type="Rhea" id="RHEA:13065"/>
        <dbReference type="ChEBI" id="CHEBI:15377"/>
        <dbReference type="ChEBI" id="CHEBI:15378"/>
        <dbReference type="ChEBI" id="CHEBI:30616"/>
        <dbReference type="ChEBI" id="CHEBI:43474"/>
        <dbReference type="ChEBI" id="CHEBI:456216"/>
        <dbReference type="EC" id="5.6.2.3"/>
    </reaction>
</comment>
<dbReference type="Proteomes" id="UP001151760">
    <property type="component" value="Unassembled WGS sequence"/>
</dbReference>
<keyword evidence="1" id="KW-0347">Helicase</keyword>
<keyword evidence="1" id="KW-0547">Nucleotide-binding</keyword>
<dbReference type="EC" id="5.6.2.3" evidence="1"/>
<evidence type="ECO:0000259" key="2">
    <source>
        <dbReference type="Pfam" id="PF05970"/>
    </source>
</evidence>
<reference evidence="3" key="2">
    <citation type="submission" date="2022-01" db="EMBL/GenBank/DDBJ databases">
        <authorList>
            <person name="Yamashiro T."/>
            <person name="Shiraishi A."/>
            <person name="Satake H."/>
            <person name="Nakayama K."/>
        </authorList>
    </citation>
    <scope>NUCLEOTIDE SEQUENCE</scope>
</reference>
<dbReference type="EMBL" id="BQNB010020173">
    <property type="protein sequence ID" value="GJT93108.1"/>
    <property type="molecule type" value="Genomic_DNA"/>
</dbReference>
<name>A0ABQ5HZ38_9ASTR</name>
<dbReference type="SUPFAM" id="SSF52540">
    <property type="entry name" value="P-loop containing nucleoside triphosphate hydrolases"/>
    <property type="match status" value="1"/>
</dbReference>
<keyword evidence="1" id="KW-0067">ATP-binding</keyword>
<comment type="cofactor">
    <cofactor evidence="1">
        <name>Mg(2+)</name>
        <dbReference type="ChEBI" id="CHEBI:18420"/>
    </cofactor>
</comment>
<evidence type="ECO:0000313" key="3">
    <source>
        <dbReference type="EMBL" id="GJT93108.1"/>
    </source>
</evidence>
<evidence type="ECO:0000256" key="1">
    <source>
        <dbReference type="RuleBase" id="RU363044"/>
    </source>
</evidence>
<proteinExistence type="inferred from homology"/>
<organism evidence="3 4">
    <name type="scientific">Tanacetum coccineum</name>
    <dbReference type="NCBI Taxonomy" id="301880"/>
    <lineage>
        <taxon>Eukaryota</taxon>
        <taxon>Viridiplantae</taxon>
        <taxon>Streptophyta</taxon>
        <taxon>Embryophyta</taxon>
        <taxon>Tracheophyta</taxon>
        <taxon>Spermatophyta</taxon>
        <taxon>Magnoliopsida</taxon>
        <taxon>eudicotyledons</taxon>
        <taxon>Gunneridae</taxon>
        <taxon>Pentapetalae</taxon>
        <taxon>asterids</taxon>
        <taxon>campanulids</taxon>
        <taxon>Asterales</taxon>
        <taxon>Asteraceae</taxon>
        <taxon>Asteroideae</taxon>
        <taxon>Anthemideae</taxon>
        <taxon>Anthemidinae</taxon>
        <taxon>Tanacetum</taxon>
    </lineage>
</organism>
<gene>
    <name evidence="3" type="ORF">Tco_1081953</name>
</gene>
<sequence length="539" mass="62540">YAIYKRSDNGRTVMKQGAELDGGYVVPYNPTLLKRYQAHINVEWCNQFGSIKYLFKYINKGPDRVTAAVEYEETDEIKDYYDFERLPFHLPNQQSVMFDPSESIDYQLEKKSVNTSKFLAWIEINKTDIEAQKLLYVKPSEGSITFLLFKASFFYLRRLLNHVRGAQEWEDFRTYDNAVYPTCKDACYARGLLDDDKEYVDGIIKASQWGLGDYLRNYFVMLVLSDTMSRPEIVWEKTWRLLAEDVLELERRKQNNPDLQLTDIQRYNICLTCIEDKILSCSKSLKNIVNMPYPNAEFTMEGYNRLIYDESDYKIPELIIQHEALHRSLTNEQKGIYETILDACNNNTGGMFFVYGYGGTGKTFLYKILTAALRETKLIIWDEAPMINKLTCEAFDRTLRDICFVNSSQSSDNVFGGKVVVFGGYFHQILPVIPNGSRQEVVHASLNMSYLWKHCTVLKLTQNMRLRVGCNPNDAEEINEFAELILNIGEGKAGGKNDGHAEVEFPEEMLIPNLDDHVESVIKETYDNWEEKLWDPTYF</sequence>
<reference evidence="3" key="1">
    <citation type="journal article" date="2022" name="Int. J. Mol. Sci.">
        <title>Draft Genome of Tanacetum Coccineum: Genomic Comparison of Closely Related Tanacetum-Family Plants.</title>
        <authorList>
            <person name="Yamashiro T."/>
            <person name="Shiraishi A."/>
            <person name="Nakayama K."/>
            <person name="Satake H."/>
        </authorList>
    </citation>
    <scope>NUCLEOTIDE SEQUENCE</scope>
</reference>
<evidence type="ECO:0000313" key="4">
    <source>
        <dbReference type="Proteomes" id="UP001151760"/>
    </source>
</evidence>
<dbReference type="PANTHER" id="PTHR10492">
    <property type="match status" value="1"/>
</dbReference>
<dbReference type="InterPro" id="IPR010285">
    <property type="entry name" value="DNA_helicase_pif1-like_DEAD"/>
</dbReference>
<comment type="caution">
    <text evidence="3">The sequence shown here is derived from an EMBL/GenBank/DDBJ whole genome shotgun (WGS) entry which is preliminary data.</text>
</comment>
<feature type="non-terminal residue" evidence="3">
    <location>
        <position position="1"/>
    </location>
</feature>
<accession>A0ABQ5HZ38</accession>
<protein>
    <recommendedName>
        <fullName evidence="1">ATP-dependent DNA helicase</fullName>
        <ecNumber evidence="1">5.6.2.3</ecNumber>
    </recommendedName>
</protein>
<keyword evidence="1" id="KW-0227">DNA damage</keyword>
<dbReference type="Gene3D" id="3.40.50.300">
    <property type="entry name" value="P-loop containing nucleotide triphosphate hydrolases"/>
    <property type="match status" value="2"/>
</dbReference>